<keyword evidence="3" id="KW-0808">Transferase</keyword>
<dbReference type="Pfam" id="PF03033">
    <property type="entry name" value="Glyco_transf_28"/>
    <property type="match status" value="1"/>
</dbReference>
<dbReference type="Pfam" id="PF06722">
    <property type="entry name" value="EryCIII-like_C"/>
    <property type="match status" value="1"/>
</dbReference>
<keyword evidence="3" id="KW-0456">Lyase</keyword>
<gene>
    <name evidence="3" type="ORF">KS4_17800</name>
</gene>
<dbReference type="InterPro" id="IPR004276">
    <property type="entry name" value="GlycoTrans_28_N"/>
</dbReference>
<dbReference type="OrthoDB" id="9805366at2"/>
<name>A0A517YU11_9BACT</name>
<dbReference type="Proteomes" id="UP000317369">
    <property type="component" value="Chromosome"/>
</dbReference>
<dbReference type="EC" id="4.3.3.5" evidence="3"/>
<dbReference type="PANTHER" id="PTHR48050">
    <property type="entry name" value="STEROL 3-BETA-GLUCOSYLTRANSFERASE"/>
    <property type="match status" value="1"/>
</dbReference>
<evidence type="ECO:0000313" key="4">
    <source>
        <dbReference type="Proteomes" id="UP000317369"/>
    </source>
</evidence>
<evidence type="ECO:0000313" key="3">
    <source>
        <dbReference type="EMBL" id="QDU33724.1"/>
    </source>
</evidence>
<dbReference type="SUPFAM" id="SSF53756">
    <property type="entry name" value="UDP-Glycosyltransferase/glycogen phosphorylase"/>
    <property type="match status" value="1"/>
</dbReference>
<dbReference type="InterPro" id="IPR050426">
    <property type="entry name" value="Glycosyltransferase_28"/>
</dbReference>
<protein>
    <submittedName>
        <fullName evidence="3">MurG-like transferase</fullName>
        <ecNumber evidence="3">4.3.3.5</ecNumber>
    </submittedName>
</protein>
<dbReference type="RefSeq" id="WP_145076988.1">
    <property type="nucleotide sequence ID" value="NZ_CP036425.1"/>
</dbReference>
<dbReference type="CDD" id="cd03784">
    <property type="entry name" value="GT1_Gtf-like"/>
    <property type="match status" value="1"/>
</dbReference>
<evidence type="ECO:0000259" key="1">
    <source>
        <dbReference type="Pfam" id="PF03033"/>
    </source>
</evidence>
<sequence length="429" mass="47673">MRVMIATVGSRGDVQPYVALGVGLKEAGHEVVVCCPSSFKEFVEGYGLRYGYMNNEVIDLIQSDLGKELTENLTNIVKTINAFFRLYKQMGPMQQRMIDDGGEVAKEFEPDVVVYHPKASGGPWYAELVDGKAMMAVPMGMMVPSGEKPCIGFPNLRLGWLNRLTYKLVMWLSMKGIRKHIEAWRENMGLKGRSIYRNLVFKRDGEMLPVMHCYSGLVGDEPRDWPEQSVATGYWFLERNDGWIADEGLVKFLESGDGPIVYVGFGSMSGKNPERRAKAVVEGLLKAGARGVISKGWGGMASGELPDSIYEIDDVPHDWLFEKVDVVVHHGGAGSTAAGLRAGKPTIVCPFFGDQPYWGKRVWELGVGPRPIPQRKITGEKLTQAIREVLSDEKMKQKAKVLGEQLRVENGVGEGVKFVEKYGANERVY</sequence>
<dbReference type="GO" id="GO:0016758">
    <property type="term" value="F:hexosyltransferase activity"/>
    <property type="evidence" value="ECO:0007669"/>
    <property type="project" value="InterPro"/>
</dbReference>
<dbReference type="GO" id="GO:0005975">
    <property type="term" value="P:carbohydrate metabolic process"/>
    <property type="evidence" value="ECO:0007669"/>
    <property type="project" value="InterPro"/>
</dbReference>
<feature type="domain" description="Glycosyltransferase family 28 N-terminal" evidence="1">
    <location>
        <begin position="3"/>
        <end position="88"/>
    </location>
</feature>
<dbReference type="InterPro" id="IPR002213">
    <property type="entry name" value="UDP_glucos_trans"/>
</dbReference>
<dbReference type="KEGG" id="pcor:KS4_17800"/>
<dbReference type="PANTHER" id="PTHR48050:SF13">
    <property type="entry name" value="STEROL 3-BETA-GLUCOSYLTRANSFERASE UGT80A2"/>
    <property type="match status" value="1"/>
</dbReference>
<dbReference type="GO" id="GO:0016829">
    <property type="term" value="F:lyase activity"/>
    <property type="evidence" value="ECO:0007669"/>
    <property type="project" value="UniProtKB-KW"/>
</dbReference>
<evidence type="ECO:0000259" key="2">
    <source>
        <dbReference type="Pfam" id="PF06722"/>
    </source>
</evidence>
<dbReference type="FunFam" id="3.40.50.2000:FF:000009">
    <property type="entry name" value="Sterol 3-beta-glucosyltransferase UGT80A2"/>
    <property type="match status" value="1"/>
</dbReference>
<dbReference type="EMBL" id="CP036425">
    <property type="protein sequence ID" value="QDU33724.1"/>
    <property type="molecule type" value="Genomic_DNA"/>
</dbReference>
<dbReference type="GO" id="GO:0008194">
    <property type="term" value="F:UDP-glycosyltransferase activity"/>
    <property type="evidence" value="ECO:0007669"/>
    <property type="project" value="InterPro"/>
</dbReference>
<proteinExistence type="predicted"/>
<dbReference type="Gene3D" id="3.40.50.2000">
    <property type="entry name" value="Glycogen Phosphorylase B"/>
    <property type="match status" value="2"/>
</dbReference>
<dbReference type="GO" id="GO:0033072">
    <property type="term" value="P:vancomycin biosynthetic process"/>
    <property type="evidence" value="ECO:0007669"/>
    <property type="project" value="UniProtKB-ARBA"/>
</dbReference>
<dbReference type="AlphaFoldDB" id="A0A517YU11"/>
<accession>A0A517YU11</accession>
<feature type="domain" description="Erythromycin biosynthesis protein CIII-like C-terminal" evidence="2">
    <location>
        <begin position="303"/>
        <end position="404"/>
    </location>
</feature>
<keyword evidence="4" id="KW-1185">Reference proteome</keyword>
<organism evidence="3 4">
    <name type="scientific">Poriferisphaera corsica</name>
    <dbReference type="NCBI Taxonomy" id="2528020"/>
    <lineage>
        <taxon>Bacteria</taxon>
        <taxon>Pseudomonadati</taxon>
        <taxon>Planctomycetota</taxon>
        <taxon>Phycisphaerae</taxon>
        <taxon>Phycisphaerales</taxon>
        <taxon>Phycisphaeraceae</taxon>
        <taxon>Poriferisphaera</taxon>
    </lineage>
</organism>
<dbReference type="InterPro" id="IPR010610">
    <property type="entry name" value="EryCIII-like_C"/>
</dbReference>
<reference evidence="3 4" key="1">
    <citation type="submission" date="2019-02" db="EMBL/GenBank/DDBJ databases">
        <title>Deep-cultivation of Planctomycetes and their phenomic and genomic characterization uncovers novel biology.</title>
        <authorList>
            <person name="Wiegand S."/>
            <person name="Jogler M."/>
            <person name="Boedeker C."/>
            <person name="Pinto D."/>
            <person name="Vollmers J."/>
            <person name="Rivas-Marin E."/>
            <person name="Kohn T."/>
            <person name="Peeters S.H."/>
            <person name="Heuer A."/>
            <person name="Rast P."/>
            <person name="Oberbeckmann S."/>
            <person name="Bunk B."/>
            <person name="Jeske O."/>
            <person name="Meyerdierks A."/>
            <person name="Storesund J.E."/>
            <person name="Kallscheuer N."/>
            <person name="Luecker S."/>
            <person name="Lage O.M."/>
            <person name="Pohl T."/>
            <person name="Merkel B.J."/>
            <person name="Hornburger P."/>
            <person name="Mueller R.-W."/>
            <person name="Bruemmer F."/>
            <person name="Labrenz M."/>
            <person name="Spormann A.M."/>
            <person name="Op den Camp H."/>
            <person name="Overmann J."/>
            <person name="Amann R."/>
            <person name="Jetten M.S.M."/>
            <person name="Mascher T."/>
            <person name="Medema M.H."/>
            <person name="Devos D.P."/>
            <person name="Kaster A.-K."/>
            <person name="Ovreas L."/>
            <person name="Rohde M."/>
            <person name="Galperin M.Y."/>
            <person name="Jogler C."/>
        </authorList>
    </citation>
    <scope>NUCLEOTIDE SEQUENCE [LARGE SCALE GENOMIC DNA]</scope>
    <source>
        <strain evidence="3 4">KS4</strain>
    </source>
</reference>